<dbReference type="KEGG" id="clia:C3E79_10180"/>
<dbReference type="Proteomes" id="UP000244754">
    <property type="component" value="Chromosome"/>
</dbReference>
<name>A0A2S0WG90_9CORY</name>
<organism evidence="1 2">
    <name type="scientific">Corynebacterium liangguodongii</name>
    <dbReference type="NCBI Taxonomy" id="2079535"/>
    <lineage>
        <taxon>Bacteria</taxon>
        <taxon>Bacillati</taxon>
        <taxon>Actinomycetota</taxon>
        <taxon>Actinomycetes</taxon>
        <taxon>Mycobacteriales</taxon>
        <taxon>Corynebacteriaceae</taxon>
        <taxon>Corynebacterium</taxon>
    </lineage>
</organism>
<dbReference type="OrthoDB" id="4424937at2"/>
<sequence>MDVTITARLSTPVVGRVGPLDGPLAWAAWQHAAAAGETLDPITDDQCPDFDLPLARWEQDGYWGWCVSNPIGEPVHHSAVEIRRRPASTAMAAYTQAREHHTGLGPLKARNVTLAATHYTTISWHATITDRARLDTLLGHITHLGGRHRNGYGRVAGWEVQPGPAGGWRKRPLPAEGGRVMRVRAPYWHPTERTACA</sequence>
<protein>
    <submittedName>
        <fullName evidence="1">Uncharacterized protein</fullName>
    </submittedName>
</protein>
<keyword evidence="2" id="KW-1185">Reference proteome</keyword>
<accession>A0A2S0WG90</accession>
<evidence type="ECO:0000313" key="1">
    <source>
        <dbReference type="EMBL" id="AWB84795.1"/>
    </source>
</evidence>
<dbReference type="AlphaFoldDB" id="A0A2S0WG90"/>
<proteinExistence type="predicted"/>
<evidence type="ECO:0000313" key="2">
    <source>
        <dbReference type="Proteomes" id="UP000244754"/>
    </source>
</evidence>
<dbReference type="RefSeq" id="WP_108404803.1">
    <property type="nucleotide sequence ID" value="NZ_QEEY01000007.1"/>
</dbReference>
<gene>
    <name evidence="1" type="ORF">C3E79_10180</name>
</gene>
<reference evidence="2" key="1">
    <citation type="submission" date="2018-01" db="EMBL/GenBank/DDBJ databases">
        <authorList>
            <person name="Li J."/>
        </authorList>
    </citation>
    <scope>NUCLEOTIDE SEQUENCE [LARGE SCALE GENOMIC DNA]</scope>
    <source>
        <strain evidence="2">2184</strain>
    </source>
</reference>
<dbReference type="EMBL" id="CP026948">
    <property type="protein sequence ID" value="AWB84795.1"/>
    <property type="molecule type" value="Genomic_DNA"/>
</dbReference>